<evidence type="ECO:0000313" key="4">
    <source>
        <dbReference type="Proteomes" id="UP000261948"/>
    </source>
</evidence>
<feature type="region of interest" description="Disordered" evidence="1">
    <location>
        <begin position="70"/>
        <end position="103"/>
    </location>
</feature>
<dbReference type="PANTHER" id="PTHR11102:SF160">
    <property type="entry name" value="ERAD-ASSOCIATED E3 UBIQUITIN-PROTEIN LIGASE COMPONENT HRD3"/>
    <property type="match status" value="1"/>
</dbReference>
<reference evidence="3 4" key="1">
    <citation type="submission" date="2018-08" db="EMBL/GenBank/DDBJ databases">
        <title>Comamonas testosteroni strain SWCO2.</title>
        <authorList>
            <person name="Jiang N."/>
            <person name="Zhang X.Z."/>
        </authorList>
    </citation>
    <scope>NUCLEOTIDE SEQUENCE [LARGE SCALE GENOMIC DNA]</scope>
    <source>
        <strain evidence="3 4">SWCO2</strain>
    </source>
</reference>
<feature type="chain" id="PRO_5017027015" evidence="2">
    <location>
        <begin position="34"/>
        <end position="416"/>
    </location>
</feature>
<dbReference type="InterPro" id="IPR050767">
    <property type="entry name" value="Sel1_AlgK"/>
</dbReference>
<dbReference type="Pfam" id="PF08238">
    <property type="entry name" value="Sel1"/>
    <property type="match status" value="2"/>
</dbReference>
<feature type="compositionally biased region" description="Polar residues" evidence="1">
    <location>
        <begin position="72"/>
        <end position="82"/>
    </location>
</feature>
<evidence type="ECO:0000256" key="2">
    <source>
        <dbReference type="SAM" id="SignalP"/>
    </source>
</evidence>
<proteinExistence type="predicted"/>
<dbReference type="OrthoDB" id="8795392at2"/>
<name>A0A373FBQ2_COMTE</name>
<gene>
    <name evidence="3" type="ORF">DZC30_18380</name>
</gene>
<evidence type="ECO:0000313" key="3">
    <source>
        <dbReference type="EMBL" id="RGE41397.1"/>
    </source>
</evidence>
<dbReference type="SMART" id="SM00671">
    <property type="entry name" value="SEL1"/>
    <property type="match status" value="2"/>
</dbReference>
<dbReference type="AlphaFoldDB" id="A0A373FBQ2"/>
<dbReference type="Gene3D" id="1.25.40.10">
    <property type="entry name" value="Tetratricopeptide repeat domain"/>
    <property type="match status" value="2"/>
</dbReference>
<dbReference type="Proteomes" id="UP000261948">
    <property type="component" value="Unassembled WGS sequence"/>
</dbReference>
<dbReference type="EMBL" id="QURR01000028">
    <property type="protein sequence ID" value="RGE41397.1"/>
    <property type="molecule type" value="Genomic_DNA"/>
</dbReference>
<dbReference type="InterPro" id="IPR011990">
    <property type="entry name" value="TPR-like_helical_dom_sf"/>
</dbReference>
<sequence length="416" mass="44644">MHPLQHHPQRSAVVAQKWLLCCLALVCSWCVDARTRSAQAAQWGVETPQQATIEIGPANWQAIPPVSADVQPITTPSPTQGPGISATPVSPAAPLLPQDPRSKELHSEIQQLQRLATPASGYGSTASAAQAAWQLGLIYLHGAGVRVDQALAAQWFERSSRQGKEPWAFAGLAWCAIDGCAAPANPAAATRAINRLRNAHPARADYLAWLQASRLQPVQISSNTSVAGSKPIRPDRQLLERSAAAGDIQANIELGIQAFANQQTSAAENYFRRVAQRSAVATANLALLRSRNPSPAEAAKAAPEGSAQAALNMARMYHQGQGVPANYAEALRFYRLAEQRGSAEAHRMIELIFSGPSASTGVFDPAWMQQLGRANLSQPTAMIAAGITANQMQREPSPLFDLLPPVWQKRLQQVAQ</sequence>
<dbReference type="SUPFAM" id="SSF81901">
    <property type="entry name" value="HCP-like"/>
    <property type="match status" value="2"/>
</dbReference>
<feature type="signal peptide" evidence="2">
    <location>
        <begin position="1"/>
        <end position="33"/>
    </location>
</feature>
<comment type="caution">
    <text evidence="3">The sequence shown here is derived from an EMBL/GenBank/DDBJ whole genome shotgun (WGS) entry which is preliminary data.</text>
</comment>
<evidence type="ECO:0000256" key="1">
    <source>
        <dbReference type="SAM" id="MobiDB-lite"/>
    </source>
</evidence>
<dbReference type="PANTHER" id="PTHR11102">
    <property type="entry name" value="SEL-1-LIKE PROTEIN"/>
    <property type="match status" value="1"/>
</dbReference>
<accession>A0A373FBQ2</accession>
<keyword evidence="2" id="KW-0732">Signal</keyword>
<keyword evidence="4" id="KW-1185">Reference proteome</keyword>
<dbReference type="InterPro" id="IPR006597">
    <property type="entry name" value="Sel1-like"/>
</dbReference>
<protein>
    <submittedName>
        <fullName evidence="3">Uncharacterized protein</fullName>
    </submittedName>
</protein>
<organism evidence="3 4">
    <name type="scientific">Comamonas testosteroni</name>
    <name type="common">Pseudomonas testosteroni</name>
    <dbReference type="NCBI Taxonomy" id="285"/>
    <lineage>
        <taxon>Bacteria</taxon>
        <taxon>Pseudomonadati</taxon>
        <taxon>Pseudomonadota</taxon>
        <taxon>Betaproteobacteria</taxon>
        <taxon>Burkholderiales</taxon>
        <taxon>Comamonadaceae</taxon>
        <taxon>Comamonas</taxon>
    </lineage>
</organism>